<feature type="chain" id="PRO_5043238902" description="HTH myb-type domain-containing protein" evidence="5">
    <location>
        <begin position="23"/>
        <end position="512"/>
    </location>
</feature>
<feature type="signal peptide" evidence="5">
    <location>
        <begin position="1"/>
        <end position="22"/>
    </location>
</feature>
<dbReference type="EnsemblPlants" id="Pp3c4_23130V3.4">
    <property type="protein sequence ID" value="Pp3c4_23130V3.4"/>
    <property type="gene ID" value="Pp3c4_23130"/>
</dbReference>
<feature type="compositionally biased region" description="Low complexity" evidence="4">
    <location>
        <begin position="356"/>
        <end position="369"/>
    </location>
</feature>
<dbReference type="RefSeq" id="XP_024372493.1">
    <property type="nucleotide sequence ID" value="XM_024516725.2"/>
</dbReference>
<dbReference type="NCBIfam" id="TIGR01557">
    <property type="entry name" value="myb_SHAQKYF"/>
    <property type="match status" value="1"/>
</dbReference>
<evidence type="ECO:0000256" key="1">
    <source>
        <dbReference type="ARBA" id="ARBA00023015"/>
    </source>
</evidence>
<dbReference type="OrthoDB" id="551907at2759"/>
<dbReference type="PANTHER" id="PTHR31499:SF43">
    <property type="entry name" value="MYB FAMILY TRANSCRIPTION FACTOR APL"/>
    <property type="match status" value="1"/>
</dbReference>
<keyword evidence="3" id="KW-0539">Nucleus</keyword>
<dbReference type="PROSITE" id="PS51294">
    <property type="entry name" value="HTH_MYB"/>
    <property type="match status" value="1"/>
</dbReference>
<dbReference type="FunFam" id="1.10.10.60:FF:000002">
    <property type="entry name" value="Myb family transcription factor"/>
    <property type="match status" value="1"/>
</dbReference>
<dbReference type="InterPro" id="IPR001005">
    <property type="entry name" value="SANT/Myb"/>
</dbReference>
<dbReference type="Gramene" id="Pp3c4_23130V3.2">
    <property type="protein sequence ID" value="Pp3c4_23130V3.2"/>
    <property type="gene ID" value="Pp3c4_23130"/>
</dbReference>
<evidence type="ECO:0000256" key="4">
    <source>
        <dbReference type="SAM" id="MobiDB-lite"/>
    </source>
</evidence>
<dbReference type="InterPro" id="IPR017930">
    <property type="entry name" value="Myb_dom"/>
</dbReference>
<dbReference type="GO" id="GO:0003700">
    <property type="term" value="F:DNA-binding transcription factor activity"/>
    <property type="evidence" value="ECO:0007669"/>
    <property type="project" value="InterPro"/>
</dbReference>
<reference evidence="7 8" key="2">
    <citation type="journal article" date="2018" name="Plant J.">
        <title>The Physcomitrella patens chromosome-scale assembly reveals moss genome structure and evolution.</title>
        <authorList>
            <person name="Lang D."/>
            <person name="Ullrich K.K."/>
            <person name="Murat F."/>
            <person name="Fuchs J."/>
            <person name="Jenkins J."/>
            <person name="Haas F.B."/>
            <person name="Piednoel M."/>
            <person name="Gundlach H."/>
            <person name="Van Bel M."/>
            <person name="Meyberg R."/>
            <person name="Vives C."/>
            <person name="Morata J."/>
            <person name="Symeonidi A."/>
            <person name="Hiss M."/>
            <person name="Muchero W."/>
            <person name="Kamisugi Y."/>
            <person name="Saleh O."/>
            <person name="Blanc G."/>
            <person name="Decker E.L."/>
            <person name="van Gessel N."/>
            <person name="Grimwood J."/>
            <person name="Hayes R.D."/>
            <person name="Graham S.W."/>
            <person name="Gunter L.E."/>
            <person name="McDaniel S.F."/>
            <person name="Hoernstein S.N.W."/>
            <person name="Larsson A."/>
            <person name="Li F.W."/>
            <person name="Perroud P.F."/>
            <person name="Phillips J."/>
            <person name="Ranjan P."/>
            <person name="Rokshar D.S."/>
            <person name="Rothfels C.J."/>
            <person name="Schneider L."/>
            <person name="Shu S."/>
            <person name="Stevenson D.W."/>
            <person name="Thummler F."/>
            <person name="Tillich M."/>
            <person name="Villarreal Aguilar J.C."/>
            <person name="Widiez T."/>
            <person name="Wong G.K."/>
            <person name="Wymore A."/>
            <person name="Zhang Y."/>
            <person name="Zimmer A.D."/>
            <person name="Quatrano R.S."/>
            <person name="Mayer K.F.X."/>
            <person name="Goodstein D."/>
            <person name="Casacuberta J.M."/>
            <person name="Vandepoele K."/>
            <person name="Reski R."/>
            <person name="Cuming A.C."/>
            <person name="Tuskan G.A."/>
            <person name="Maumus F."/>
            <person name="Salse J."/>
            <person name="Schmutz J."/>
            <person name="Rensing S.A."/>
        </authorList>
    </citation>
    <scope>NUCLEOTIDE SEQUENCE [LARGE SCALE GENOMIC DNA]</scope>
    <source>
        <strain evidence="7 8">cv. Gransden 2004</strain>
    </source>
</reference>
<feature type="compositionally biased region" description="Low complexity" evidence="4">
    <location>
        <begin position="195"/>
        <end position="214"/>
    </location>
</feature>
<feature type="compositionally biased region" description="Polar residues" evidence="4">
    <location>
        <begin position="460"/>
        <end position="490"/>
    </location>
</feature>
<dbReference type="InterPro" id="IPR006447">
    <property type="entry name" value="Myb_dom_plants"/>
</dbReference>
<reference evidence="7" key="3">
    <citation type="submission" date="2020-12" db="UniProtKB">
        <authorList>
            <consortium name="EnsemblPlants"/>
        </authorList>
    </citation>
    <scope>IDENTIFICATION</scope>
</reference>
<proteinExistence type="predicted"/>
<feature type="region of interest" description="Disordered" evidence="4">
    <location>
        <begin position="348"/>
        <end position="404"/>
    </location>
</feature>
<dbReference type="SUPFAM" id="SSF46689">
    <property type="entry name" value="Homeodomain-like"/>
    <property type="match status" value="1"/>
</dbReference>
<dbReference type="Gramene" id="Pp3c4_23130V3.4">
    <property type="protein sequence ID" value="Pp3c4_23130V3.4"/>
    <property type="gene ID" value="Pp3c4_23130"/>
</dbReference>
<dbReference type="PANTHER" id="PTHR31499">
    <property type="entry name" value="MYB FAMILY TRANSCRIPTION FACTOR PHL11"/>
    <property type="match status" value="1"/>
</dbReference>
<keyword evidence="2" id="KW-0804">Transcription</keyword>
<dbReference type="InterPro" id="IPR025756">
    <property type="entry name" value="Myb_CC_LHEQLE"/>
</dbReference>
<accession>A0A7I4FP77</accession>
<dbReference type="Gene3D" id="1.10.10.60">
    <property type="entry name" value="Homeodomain-like"/>
    <property type="match status" value="1"/>
</dbReference>
<dbReference type="InterPro" id="IPR046955">
    <property type="entry name" value="PHR1-like"/>
</dbReference>
<sequence>MITALHQMLFLCLSIVWSSSNATRFVDFPSSLAQRHHHHHAEETLREIECEHRASDPGSFFGKIRNFFWTFLRASNNRCCPLSTPMWNSDLLQPPEEEAALPQEERPLAAVPMAEPETDLFGAGREWLIWNQLVPEEDVVASCWTQLIDVEQDDGKTLNHTIKYMPLQTPLQVEPVASRPPTTEQRPKSSSGATSAESPKPSSSEAGTSGSASKSRLRWTPELHEKFVIAVAHLGGPDRATPKAVQRLMGVQGITIYHVKSHLQKYRLAKYMPEISEEAKAERRKHDSLLTSLDLGSSYQIAQALQLQMEVQKKLHEQLEIQRELQLRIEAQGQSLQKMLEQQAKLNHPDLPIGMPSSSTNTVVPTPSSLALSDSSNTTTRSEDQHAENSAVSTTLAHSQTTMDKIDQKQTEAGLTSNTLLTEPAAKRACHETSSQVNLSGQANNIVVPRTKPSYAWESPSPQVQRSSRTMQESQQLQTSTAAGSPQKVPQQAHAASISQHPGRVAQKPVQA</sequence>
<feature type="compositionally biased region" description="Polar residues" evidence="4">
    <location>
        <begin position="370"/>
        <end position="380"/>
    </location>
</feature>
<dbReference type="KEGG" id="ppp:112280843"/>
<keyword evidence="1" id="KW-0805">Transcription regulation</keyword>
<feature type="compositionally biased region" description="Polar residues" evidence="4">
    <location>
        <begin position="180"/>
        <end position="194"/>
    </location>
</feature>
<feature type="domain" description="HTH myb-type" evidence="6">
    <location>
        <begin position="211"/>
        <end position="271"/>
    </location>
</feature>
<dbReference type="Pfam" id="PF00249">
    <property type="entry name" value="Myb_DNA-binding"/>
    <property type="match status" value="1"/>
</dbReference>
<reference evidence="7 8" key="1">
    <citation type="journal article" date="2008" name="Science">
        <title>The Physcomitrella genome reveals evolutionary insights into the conquest of land by plants.</title>
        <authorList>
            <person name="Rensing S."/>
            <person name="Lang D."/>
            <person name="Zimmer A."/>
            <person name="Terry A."/>
            <person name="Salamov A."/>
            <person name="Shapiro H."/>
            <person name="Nishiyama T."/>
            <person name="Perroud P.-F."/>
            <person name="Lindquist E."/>
            <person name="Kamisugi Y."/>
            <person name="Tanahashi T."/>
            <person name="Sakakibara K."/>
            <person name="Fujita T."/>
            <person name="Oishi K."/>
            <person name="Shin-I T."/>
            <person name="Kuroki Y."/>
            <person name="Toyoda A."/>
            <person name="Suzuki Y."/>
            <person name="Hashimoto A."/>
            <person name="Yamaguchi K."/>
            <person name="Sugano A."/>
            <person name="Kohara Y."/>
            <person name="Fujiyama A."/>
            <person name="Anterola A."/>
            <person name="Aoki S."/>
            <person name="Ashton N."/>
            <person name="Barbazuk W.B."/>
            <person name="Barker E."/>
            <person name="Bennetzen J."/>
            <person name="Bezanilla M."/>
            <person name="Blankenship R."/>
            <person name="Cho S.H."/>
            <person name="Dutcher S."/>
            <person name="Estelle M."/>
            <person name="Fawcett J.A."/>
            <person name="Gundlach H."/>
            <person name="Hanada K."/>
            <person name="Heyl A."/>
            <person name="Hicks K.A."/>
            <person name="Hugh J."/>
            <person name="Lohr M."/>
            <person name="Mayer K."/>
            <person name="Melkozernov A."/>
            <person name="Murata T."/>
            <person name="Nelson D."/>
            <person name="Pils B."/>
            <person name="Prigge M."/>
            <person name="Reiss B."/>
            <person name="Renner T."/>
            <person name="Rombauts S."/>
            <person name="Rushton P."/>
            <person name="Sanderfoot A."/>
            <person name="Schween G."/>
            <person name="Shiu S.-H."/>
            <person name="Stueber K."/>
            <person name="Theodoulou F.L."/>
            <person name="Tu H."/>
            <person name="Van de Peer Y."/>
            <person name="Verrier P.J."/>
            <person name="Waters E."/>
            <person name="Wood A."/>
            <person name="Yang L."/>
            <person name="Cove D."/>
            <person name="Cuming A."/>
            <person name="Hasebe M."/>
            <person name="Lucas S."/>
            <person name="Mishler D.B."/>
            <person name="Reski R."/>
            <person name="Grigoriev I."/>
            <person name="Quatrano R.S."/>
            <person name="Boore J.L."/>
        </authorList>
    </citation>
    <scope>NUCLEOTIDE SEQUENCE [LARGE SCALE GENOMIC DNA]</scope>
    <source>
        <strain evidence="7 8">cv. Gransden 2004</strain>
    </source>
</reference>
<dbReference type="Pfam" id="PF14379">
    <property type="entry name" value="Myb_CC_LHEQLE"/>
    <property type="match status" value="1"/>
</dbReference>
<organism evidence="7 8">
    <name type="scientific">Physcomitrium patens</name>
    <name type="common">Spreading-leaved earth moss</name>
    <name type="synonym">Physcomitrella patens</name>
    <dbReference type="NCBI Taxonomy" id="3218"/>
    <lineage>
        <taxon>Eukaryota</taxon>
        <taxon>Viridiplantae</taxon>
        <taxon>Streptophyta</taxon>
        <taxon>Embryophyta</taxon>
        <taxon>Bryophyta</taxon>
        <taxon>Bryophytina</taxon>
        <taxon>Bryopsida</taxon>
        <taxon>Funariidae</taxon>
        <taxon>Funariales</taxon>
        <taxon>Funariaceae</taxon>
        <taxon>Physcomitrium</taxon>
    </lineage>
</organism>
<keyword evidence="5" id="KW-0732">Signal</keyword>
<dbReference type="EnsemblPlants" id="Pp3c4_23130V3.2">
    <property type="protein sequence ID" value="Pp3c4_23130V3.2"/>
    <property type="gene ID" value="Pp3c4_23130"/>
</dbReference>
<name>A0A7I4FP77_PHYPA</name>
<feature type="compositionally biased region" description="Polar residues" evidence="4">
    <location>
        <begin position="388"/>
        <end position="403"/>
    </location>
</feature>
<dbReference type="Proteomes" id="UP000006727">
    <property type="component" value="Chromosome 4"/>
</dbReference>
<evidence type="ECO:0000256" key="5">
    <source>
        <dbReference type="SAM" id="SignalP"/>
    </source>
</evidence>
<dbReference type="InterPro" id="IPR009057">
    <property type="entry name" value="Homeodomain-like_sf"/>
</dbReference>
<dbReference type="GO" id="GO:0003677">
    <property type="term" value="F:DNA binding"/>
    <property type="evidence" value="ECO:0007669"/>
    <property type="project" value="InterPro"/>
</dbReference>
<dbReference type="GeneID" id="112280843"/>
<dbReference type="EMBL" id="ABEU02000004">
    <property type="status" value="NOT_ANNOTATED_CDS"/>
    <property type="molecule type" value="Genomic_DNA"/>
</dbReference>
<evidence type="ECO:0000313" key="8">
    <source>
        <dbReference type="Proteomes" id="UP000006727"/>
    </source>
</evidence>
<dbReference type="AlphaFoldDB" id="A0A7I4FP77"/>
<dbReference type="FunCoup" id="A0A7I4FP77">
    <property type="interactions" value="1160"/>
</dbReference>
<evidence type="ECO:0000256" key="3">
    <source>
        <dbReference type="ARBA" id="ARBA00023242"/>
    </source>
</evidence>
<feature type="region of interest" description="Disordered" evidence="4">
    <location>
        <begin position="169"/>
        <end position="216"/>
    </location>
</feature>
<evidence type="ECO:0000313" key="7">
    <source>
        <dbReference type="EnsemblPlants" id="Pp3c4_23130V3.2"/>
    </source>
</evidence>
<protein>
    <recommendedName>
        <fullName evidence="6">HTH myb-type domain-containing protein</fullName>
    </recommendedName>
</protein>
<evidence type="ECO:0000256" key="2">
    <source>
        <dbReference type="ARBA" id="ARBA00023163"/>
    </source>
</evidence>
<feature type="region of interest" description="Disordered" evidence="4">
    <location>
        <begin position="453"/>
        <end position="512"/>
    </location>
</feature>
<keyword evidence="8" id="KW-1185">Reference proteome</keyword>
<gene>
    <name evidence="7" type="primary">LOC112280843</name>
</gene>
<evidence type="ECO:0000259" key="6">
    <source>
        <dbReference type="PROSITE" id="PS51294"/>
    </source>
</evidence>